<dbReference type="RefSeq" id="XP_029223332.1">
    <property type="nucleotide sequence ID" value="XM_029376577.1"/>
</dbReference>
<keyword evidence="3" id="KW-1185">Reference proteome</keyword>
<feature type="compositionally biased region" description="Pro residues" evidence="1">
    <location>
        <begin position="28"/>
        <end position="37"/>
    </location>
</feature>
<evidence type="ECO:0000256" key="1">
    <source>
        <dbReference type="SAM" id="MobiDB-lite"/>
    </source>
</evidence>
<gene>
    <name evidence="2" type="ORF">Tco025E_09769</name>
</gene>
<dbReference type="GeneID" id="40323380"/>
<comment type="caution">
    <text evidence="2">The sequence shown here is derived from an EMBL/GenBank/DDBJ whole genome shotgun (WGS) entry which is preliminary data.</text>
</comment>
<protein>
    <submittedName>
        <fullName evidence="2">Trans-sialidase</fullName>
    </submittedName>
</protein>
<dbReference type="Proteomes" id="UP000284403">
    <property type="component" value="Unassembled WGS sequence"/>
</dbReference>
<dbReference type="EMBL" id="MKKU01001269">
    <property type="protein sequence ID" value="RNE96400.1"/>
    <property type="molecule type" value="Genomic_DNA"/>
</dbReference>
<dbReference type="AlphaFoldDB" id="A0A3R7JW40"/>
<name>A0A3R7JW40_9TRYP</name>
<proteinExistence type="predicted"/>
<reference evidence="2 3" key="1">
    <citation type="journal article" date="2018" name="BMC Genomics">
        <title>Genomic comparison of Trypanosoma conorhini and Trypanosoma rangeli to Trypanosoma cruzi strains of high and low virulence.</title>
        <authorList>
            <person name="Bradwell K.R."/>
            <person name="Koparde V.N."/>
            <person name="Matveyev A.V."/>
            <person name="Serrano M.G."/>
            <person name="Alves J.M."/>
            <person name="Parikh H."/>
            <person name="Huang B."/>
            <person name="Lee V."/>
            <person name="Espinosa-Alvarez O."/>
            <person name="Ortiz P.A."/>
            <person name="Costa-Martins A.G."/>
            <person name="Teixeira M.M."/>
            <person name="Buck G.A."/>
        </authorList>
    </citation>
    <scope>NUCLEOTIDE SEQUENCE [LARGE SCALE GENOMIC DNA]</scope>
    <source>
        <strain evidence="2 3">025E</strain>
    </source>
</reference>
<accession>A0A3R7JW40</accession>
<organism evidence="2 3">
    <name type="scientific">Trypanosoma conorhini</name>
    <dbReference type="NCBI Taxonomy" id="83891"/>
    <lineage>
        <taxon>Eukaryota</taxon>
        <taxon>Discoba</taxon>
        <taxon>Euglenozoa</taxon>
        <taxon>Kinetoplastea</taxon>
        <taxon>Metakinetoplastina</taxon>
        <taxon>Trypanosomatida</taxon>
        <taxon>Trypanosomatidae</taxon>
        <taxon>Trypanosoma</taxon>
    </lineage>
</organism>
<evidence type="ECO:0000313" key="2">
    <source>
        <dbReference type="EMBL" id="RNE96400.1"/>
    </source>
</evidence>
<feature type="non-terminal residue" evidence="2">
    <location>
        <position position="1"/>
    </location>
</feature>
<evidence type="ECO:0000313" key="3">
    <source>
        <dbReference type="Proteomes" id="UP000284403"/>
    </source>
</evidence>
<sequence length="174" mass="16534">EGGVASDAQPTAVGATQTEAAVGASVPARPPPPPPPGAEVDAAAAGSATAGNRPAAGNGVGPQPHSAEPVRDGAQSTDGAAAASTTTGDVSATAVQPPQQGVDAAVGNKNASAGAQEIPPAPDAVPLPGNSSAASKHSTDLRPSEESSDGALRGCVSRLLLLALLGLWGTTALC</sequence>
<feature type="region of interest" description="Disordered" evidence="1">
    <location>
        <begin position="1"/>
        <end position="150"/>
    </location>
</feature>
<feature type="compositionally biased region" description="Low complexity" evidence="1">
    <location>
        <begin position="72"/>
        <end position="94"/>
    </location>
</feature>
<feature type="compositionally biased region" description="Low complexity" evidence="1">
    <location>
        <begin position="38"/>
        <end position="56"/>
    </location>
</feature>